<gene>
    <name evidence="2" type="ORF">J8F10_00375</name>
</gene>
<protein>
    <recommendedName>
        <fullName evidence="4">Integrase catalytic domain-containing protein</fullName>
    </recommendedName>
</protein>
<feature type="region of interest" description="Disordered" evidence="1">
    <location>
        <begin position="1"/>
        <end position="68"/>
    </location>
</feature>
<feature type="compositionally biased region" description="Basic and acidic residues" evidence="1">
    <location>
        <begin position="44"/>
        <end position="62"/>
    </location>
</feature>
<feature type="compositionally biased region" description="Basic residues" evidence="1">
    <location>
        <begin position="1"/>
        <end position="16"/>
    </location>
</feature>
<evidence type="ECO:0000313" key="3">
    <source>
        <dbReference type="Proteomes" id="UP000676565"/>
    </source>
</evidence>
<dbReference type="InterPro" id="IPR027417">
    <property type="entry name" value="P-loop_NTPase"/>
</dbReference>
<dbReference type="EMBL" id="JAGKQQ010000001">
    <property type="protein sequence ID" value="MBP3953756.1"/>
    <property type="molecule type" value="Genomic_DNA"/>
</dbReference>
<organism evidence="2 3">
    <name type="scientific">Gemmata palustris</name>
    <dbReference type="NCBI Taxonomy" id="2822762"/>
    <lineage>
        <taxon>Bacteria</taxon>
        <taxon>Pseudomonadati</taxon>
        <taxon>Planctomycetota</taxon>
        <taxon>Planctomycetia</taxon>
        <taxon>Gemmatales</taxon>
        <taxon>Gemmataceae</taxon>
        <taxon>Gemmata</taxon>
    </lineage>
</organism>
<keyword evidence="3" id="KW-1185">Reference proteome</keyword>
<dbReference type="SUPFAM" id="SSF52540">
    <property type="entry name" value="P-loop containing nucleoside triphosphate hydrolases"/>
    <property type="match status" value="1"/>
</dbReference>
<reference evidence="2 3" key="1">
    <citation type="submission" date="2021-04" db="EMBL/GenBank/DDBJ databases">
        <authorList>
            <person name="Ivanova A."/>
        </authorList>
    </citation>
    <scope>NUCLEOTIDE SEQUENCE [LARGE SCALE GENOMIC DNA]</scope>
    <source>
        <strain evidence="2 3">G18</strain>
    </source>
</reference>
<proteinExistence type="predicted"/>
<dbReference type="RefSeq" id="WP_210651506.1">
    <property type="nucleotide sequence ID" value="NZ_JAGKQQ010000001.1"/>
</dbReference>
<sequence>MAKKKRPAKKPKRPARSKPAPPPVPPPPPPPPPPGAVALASPGDDERERKAGQSRDRAKSVREIGPLPKVVDPARREKGRKSLRAFLQQYFPRRFRLSFSSAHLIAIDRMESCTDSGELFACAMPRGFGKTTMAKCAVLRAVLYGFRRFVVLVCATGRLAERRLRQIMRELETNDLLLADFPEACYPIRSLNRIHNRAKGQTLGGKPTRMEMTKEGVVLPTVPGCACSGAILQVAGMEGAIRGLNVSGPDGEPLRPDLAVIDDAQTRDRAKSPIQTTERESIVTGDVLGLAGPDVNMAAVMLCTVIYPNDLFDRFLSPGSSLGRRHHLRPSACTWPSSWTCSPGRSVAGPLPGFRPALSALVWAVRRGRSEIHHSDQGARYAAAAYVKRLTAVGAAVRMAAVGEPEENGYPST</sequence>
<evidence type="ECO:0000256" key="1">
    <source>
        <dbReference type="SAM" id="MobiDB-lite"/>
    </source>
</evidence>
<evidence type="ECO:0000313" key="2">
    <source>
        <dbReference type="EMBL" id="MBP3953756.1"/>
    </source>
</evidence>
<evidence type="ECO:0008006" key="4">
    <source>
        <dbReference type="Google" id="ProtNLM"/>
    </source>
</evidence>
<name>A0ABS5BJ73_9BACT</name>
<comment type="caution">
    <text evidence="2">The sequence shown here is derived from an EMBL/GenBank/DDBJ whole genome shotgun (WGS) entry which is preliminary data.</text>
</comment>
<dbReference type="Proteomes" id="UP000676565">
    <property type="component" value="Unassembled WGS sequence"/>
</dbReference>
<feature type="compositionally biased region" description="Pro residues" evidence="1">
    <location>
        <begin position="19"/>
        <end position="35"/>
    </location>
</feature>
<accession>A0ABS5BJ73</accession>